<evidence type="ECO:0000313" key="2">
    <source>
        <dbReference type="EMBL" id="PMS24050.1"/>
    </source>
</evidence>
<sequence length="207" mass="22831">MSDPILDRSTIIPSVSESLRRFIGAYVPLLTEATISLDSPADWDGTKQNSATLYLYQIEIDPYLRNTPASILWRETSTEQVLPPVMRLAPLALDLTYMVVAYGTSGENEQIIANGLANLLDTCGRIPDEYLMATLQQSGNASLAVIPEASSIHELRDLWAAFSPKTYHLTRLYKVPAVRIPSPRELPVDILKEMQVSAAPMNQGSAQ</sequence>
<proteinExistence type="predicted"/>
<dbReference type="AlphaFoldDB" id="A0A2N7W3S7"/>
<comment type="caution">
    <text evidence="2">The sequence shown here is derived from an EMBL/GenBank/DDBJ whole genome shotgun (WGS) entry which is preliminary data.</text>
</comment>
<protein>
    <recommendedName>
        <fullName evidence="1">Pvc16 N-terminal domain-containing protein</fullName>
    </recommendedName>
</protein>
<keyword evidence="3" id="KW-1185">Reference proteome</keyword>
<organism evidence="2 3">
    <name type="scientific">Trinickia soli</name>
    <dbReference type="NCBI Taxonomy" id="380675"/>
    <lineage>
        <taxon>Bacteria</taxon>
        <taxon>Pseudomonadati</taxon>
        <taxon>Pseudomonadota</taxon>
        <taxon>Betaproteobacteria</taxon>
        <taxon>Burkholderiales</taxon>
        <taxon>Burkholderiaceae</taxon>
        <taxon>Trinickia</taxon>
    </lineage>
</organism>
<accession>A0A2N7W3S7</accession>
<dbReference type="Pfam" id="PF14065">
    <property type="entry name" value="Pvc16_N"/>
    <property type="match status" value="1"/>
</dbReference>
<dbReference type="EMBL" id="PNYB01000011">
    <property type="protein sequence ID" value="PMS24050.1"/>
    <property type="molecule type" value="Genomic_DNA"/>
</dbReference>
<reference evidence="2 3" key="1">
    <citation type="submission" date="2018-01" db="EMBL/GenBank/DDBJ databases">
        <title>Whole genome analyses suggest that Burkholderia sensu lato contains two further novel genera in the rhizoxinica-symbiotica group Mycetohabitans gen. nov., and Trinickia gen. nov.: implications for the evolution of diazotrophy and nodulation in the Burkholderiaceae.</title>
        <authorList>
            <person name="Estrada-de los Santos P."/>
            <person name="Palmer M."/>
            <person name="Chavez-Ramirez B."/>
            <person name="Beukes C."/>
            <person name="Steenkamp E.T."/>
            <person name="Hirsch A.M."/>
            <person name="Manyaka P."/>
            <person name="Maluk M."/>
            <person name="Lafos M."/>
            <person name="Crook M."/>
            <person name="Gross E."/>
            <person name="Simon M.F."/>
            <person name="Bueno dos Reis Junior F."/>
            <person name="Poole P.S."/>
            <person name="Venter S.N."/>
            <person name="James E.K."/>
        </authorList>
    </citation>
    <scope>NUCLEOTIDE SEQUENCE [LARGE SCALE GENOMIC DNA]</scope>
    <source>
        <strain evidence="2 3">GP25-8</strain>
    </source>
</reference>
<evidence type="ECO:0000313" key="3">
    <source>
        <dbReference type="Proteomes" id="UP000235347"/>
    </source>
</evidence>
<gene>
    <name evidence="2" type="ORF">C0Z19_14555</name>
</gene>
<name>A0A2N7W3S7_9BURK</name>
<dbReference type="Proteomes" id="UP000235347">
    <property type="component" value="Unassembled WGS sequence"/>
</dbReference>
<feature type="domain" description="Pvc16 N-terminal" evidence="1">
    <location>
        <begin position="15"/>
        <end position="185"/>
    </location>
</feature>
<evidence type="ECO:0000259" key="1">
    <source>
        <dbReference type="Pfam" id="PF14065"/>
    </source>
</evidence>
<dbReference type="InterPro" id="IPR025351">
    <property type="entry name" value="Pvc16_N"/>
</dbReference>